<organism evidence="1 2">
    <name type="scientific">Peiella sedimenti</name>
    <dbReference type="NCBI Taxonomy" id="3061083"/>
    <lineage>
        <taxon>Bacteria</taxon>
        <taxon>Pseudomonadati</taxon>
        <taxon>Pseudomonadota</taxon>
        <taxon>Alphaproteobacteria</taxon>
        <taxon>Caulobacterales</taxon>
        <taxon>Caulobacteraceae</taxon>
        <taxon>Peiella</taxon>
    </lineage>
</organism>
<keyword evidence="2" id="KW-1185">Reference proteome</keyword>
<dbReference type="RefSeq" id="WP_302110318.1">
    <property type="nucleotide sequence ID" value="NZ_JAUKTR010000004.1"/>
</dbReference>
<evidence type="ECO:0000313" key="1">
    <source>
        <dbReference type="EMBL" id="MDO1559886.1"/>
    </source>
</evidence>
<dbReference type="InterPro" id="IPR036641">
    <property type="entry name" value="HPT_dom_sf"/>
</dbReference>
<sequence>MTKPSPAQVIQPPNTLKLKVGAGGFGGIDLAAVAKAEEALRGLSAQFGEWLQDELNKMDAARDAIRTAGYTPATSEQLYMRAHDLKGLGGTYQYPLVTRMAASLCRITDTAERRADAPLFLIDAHIDAIKAVVRDGIQTDDHPVGRALAEELERQVAQHMGG</sequence>
<reference evidence="1" key="1">
    <citation type="submission" date="2023-07" db="EMBL/GenBank/DDBJ databases">
        <title>Brevundimonas soil sp. nov., isolated from the soil of chemical plant.</title>
        <authorList>
            <person name="Wu N."/>
        </authorList>
    </citation>
    <scope>NUCLEOTIDE SEQUENCE</scope>
    <source>
        <strain evidence="1">XZ-24</strain>
    </source>
</reference>
<name>A0ABT8SMT5_9CAUL</name>
<comment type="caution">
    <text evidence="1">The sequence shown here is derived from an EMBL/GenBank/DDBJ whole genome shotgun (WGS) entry which is preliminary data.</text>
</comment>
<gene>
    <name evidence="1" type="ORF">Q0812_10665</name>
</gene>
<dbReference type="Proteomes" id="UP001169063">
    <property type="component" value="Unassembled WGS sequence"/>
</dbReference>
<accession>A0ABT8SMT5</accession>
<dbReference type="EMBL" id="JAUKTR010000004">
    <property type="protein sequence ID" value="MDO1559886.1"/>
    <property type="molecule type" value="Genomic_DNA"/>
</dbReference>
<dbReference type="SUPFAM" id="SSF47226">
    <property type="entry name" value="Histidine-containing phosphotransfer domain, HPT domain"/>
    <property type="match status" value="1"/>
</dbReference>
<protein>
    <submittedName>
        <fullName evidence="1">Hpt domain-containing protein</fullName>
    </submittedName>
</protein>
<proteinExistence type="predicted"/>
<evidence type="ECO:0000313" key="2">
    <source>
        <dbReference type="Proteomes" id="UP001169063"/>
    </source>
</evidence>